<organism evidence="1 2">
    <name type="scientific">Pantoea anthophila</name>
    <dbReference type="NCBI Taxonomy" id="470931"/>
    <lineage>
        <taxon>Bacteria</taxon>
        <taxon>Pseudomonadati</taxon>
        <taxon>Pseudomonadota</taxon>
        <taxon>Gammaproteobacteria</taxon>
        <taxon>Enterobacterales</taxon>
        <taxon>Erwiniaceae</taxon>
        <taxon>Pantoea</taxon>
    </lineage>
</organism>
<feature type="non-terminal residue" evidence="1">
    <location>
        <position position="293"/>
    </location>
</feature>
<keyword evidence="2" id="KW-1185">Reference proteome</keyword>
<evidence type="ECO:0000313" key="2">
    <source>
        <dbReference type="Proteomes" id="UP000316142"/>
    </source>
</evidence>
<protein>
    <submittedName>
        <fullName evidence="1">Uncharacterized protein</fullName>
    </submittedName>
</protein>
<evidence type="ECO:0000313" key="1">
    <source>
        <dbReference type="EMBL" id="TPV23712.1"/>
    </source>
</evidence>
<accession>A0ABY2Z709</accession>
<reference evidence="1 2" key="1">
    <citation type="submission" date="2019-06" db="EMBL/GenBank/DDBJ databases">
        <title>Taxogenomics and systematics of the genus Pantoea.</title>
        <authorList>
            <person name="Tambong J.T."/>
        </authorList>
    </citation>
    <scope>NUCLEOTIDE SEQUENCE [LARGE SCALE GENOMIC DNA]</scope>
    <source>
        <strain evidence="1 2">LMG 2558</strain>
    </source>
</reference>
<proteinExistence type="predicted"/>
<sequence>MLRKIVKNIGVNPSEEKLINLADNAFLGLWSYANVYSDEGISKNKIGKEVCDLLVVFDKDVVIFSDKSIKFNESAKIDVSWKRWFKKSVIESATQLFGAEKFIKDHPDRLYVDKECKTKFPIDIAGDFKFHLIAVTNNTSSAARAYYDSFAKGSSSTLCNAFPLDAKLCLDNPFCIGDLYPNKTFIHVLDETSLGLLLTELNTASDLIKYLKTKERCVRRKLLGASMGEEEILAAYLMSDKKIVTDDIIKTNRMAMIPEGEWIAYLKSEFYQYNQAMKKGSVFWDEFITNFSN</sequence>
<comment type="caution">
    <text evidence="1">The sequence shown here is derived from an EMBL/GenBank/DDBJ whole genome shotgun (WGS) entry which is preliminary data.</text>
</comment>
<dbReference type="EMBL" id="VHIZ01000051">
    <property type="protein sequence ID" value="TPV23712.1"/>
    <property type="molecule type" value="Genomic_DNA"/>
</dbReference>
<gene>
    <name evidence="1" type="ORF">FJW00_15300</name>
</gene>
<name>A0ABY2Z709_9GAMM</name>
<dbReference type="Proteomes" id="UP000316142">
    <property type="component" value="Unassembled WGS sequence"/>
</dbReference>